<accession>S7RXE7</accession>
<name>S7RXE7_GLOTA</name>
<reference evidence="2 3" key="1">
    <citation type="journal article" date="2012" name="Science">
        <title>The Paleozoic origin of enzymatic lignin decomposition reconstructed from 31 fungal genomes.</title>
        <authorList>
            <person name="Floudas D."/>
            <person name="Binder M."/>
            <person name="Riley R."/>
            <person name="Barry K."/>
            <person name="Blanchette R.A."/>
            <person name="Henrissat B."/>
            <person name="Martinez A.T."/>
            <person name="Otillar R."/>
            <person name="Spatafora J.W."/>
            <person name="Yadav J.S."/>
            <person name="Aerts A."/>
            <person name="Benoit I."/>
            <person name="Boyd A."/>
            <person name="Carlson A."/>
            <person name="Copeland A."/>
            <person name="Coutinho P.M."/>
            <person name="de Vries R.P."/>
            <person name="Ferreira P."/>
            <person name="Findley K."/>
            <person name="Foster B."/>
            <person name="Gaskell J."/>
            <person name="Glotzer D."/>
            <person name="Gorecki P."/>
            <person name="Heitman J."/>
            <person name="Hesse C."/>
            <person name="Hori C."/>
            <person name="Igarashi K."/>
            <person name="Jurgens J.A."/>
            <person name="Kallen N."/>
            <person name="Kersten P."/>
            <person name="Kohler A."/>
            <person name="Kuees U."/>
            <person name="Kumar T.K.A."/>
            <person name="Kuo A."/>
            <person name="LaButti K."/>
            <person name="Larrondo L.F."/>
            <person name="Lindquist E."/>
            <person name="Ling A."/>
            <person name="Lombard V."/>
            <person name="Lucas S."/>
            <person name="Lundell T."/>
            <person name="Martin R."/>
            <person name="McLaughlin D.J."/>
            <person name="Morgenstern I."/>
            <person name="Morin E."/>
            <person name="Murat C."/>
            <person name="Nagy L.G."/>
            <person name="Nolan M."/>
            <person name="Ohm R.A."/>
            <person name="Patyshakuliyeva A."/>
            <person name="Rokas A."/>
            <person name="Ruiz-Duenas F.J."/>
            <person name="Sabat G."/>
            <person name="Salamov A."/>
            <person name="Samejima M."/>
            <person name="Schmutz J."/>
            <person name="Slot J.C."/>
            <person name="St John F."/>
            <person name="Stenlid J."/>
            <person name="Sun H."/>
            <person name="Sun S."/>
            <person name="Syed K."/>
            <person name="Tsang A."/>
            <person name="Wiebenga A."/>
            <person name="Young D."/>
            <person name="Pisabarro A."/>
            <person name="Eastwood D.C."/>
            <person name="Martin F."/>
            <person name="Cullen D."/>
            <person name="Grigoriev I.V."/>
            <person name="Hibbett D.S."/>
        </authorList>
    </citation>
    <scope>NUCLEOTIDE SEQUENCE [LARGE SCALE GENOMIC DNA]</scope>
    <source>
        <strain evidence="2 3">ATCC 11539</strain>
    </source>
</reference>
<evidence type="ECO:0008006" key="4">
    <source>
        <dbReference type="Google" id="ProtNLM"/>
    </source>
</evidence>
<dbReference type="EMBL" id="KB469297">
    <property type="protein sequence ID" value="EPQ59585.1"/>
    <property type="molecule type" value="Genomic_DNA"/>
</dbReference>
<dbReference type="RefSeq" id="XP_007862529.1">
    <property type="nucleotide sequence ID" value="XM_007864338.1"/>
</dbReference>
<feature type="region of interest" description="Disordered" evidence="1">
    <location>
        <begin position="20"/>
        <end position="99"/>
    </location>
</feature>
<evidence type="ECO:0000313" key="3">
    <source>
        <dbReference type="Proteomes" id="UP000030669"/>
    </source>
</evidence>
<evidence type="ECO:0000313" key="2">
    <source>
        <dbReference type="EMBL" id="EPQ59585.1"/>
    </source>
</evidence>
<dbReference type="CDD" id="cd00590">
    <property type="entry name" value="RRM_SF"/>
    <property type="match status" value="1"/>
</dbReference>
<dbReference type="HOGENOM" id="CLU_1209940_0_0_1"/>
<dbReference type="AlphaFoldDB" id="S7RXE7"/>
<dbReference type="KEGG" id="gtr:GLOTRDRAFT_119630"/>
<protein>
    <recommendedName>
        <fullName evidence="4">RRM domain-containing protein</fullName>
    </recommendedName>
</protein>
<keyword evidence="3" id="KW-1185">Reference proteome</keyword>
<dbReference type="GeneID" id="19300568"/>
<organism evidence="2 3">
    <name type="scientific">Gloeophyllum trabeum (strain ATCC 11539 / FP-39264 / Madison 617)</name>
    <name type="common">Brown rot fungus</name>
    <dbReference type="NCBI Taxonomy" id="670483"/>
    <lineage>
        <taxon>Eukaryota</taxon>
        <taxon>Fungi</taxon>
        <taxon>Dikarya</taxon>
        <taxon>Basidiomycota</taxon>
        <taxon>Agaricomycotina</taxon>
        <taxon>Agaricomycetes</taxon>
        <taxon>Gloeophyllales</taxon>
        <taxon>Gloeophyllaceae</taxon>
        <taxon>Gloeophyllum</taxon>
    </lineage>
</organism>
<feature type="compositionally biased region" description="Low complexity" evidence="1">
    <location>
        <begin position="38"/>
        <end position="49"/>
    </location>
</feature>
<proteinExistence type="predicted"/>
<feature type="compositionally biased region" description="Polar residues" evidence="1">
    <location>
        <begin position="65"/>
        <end position="77"/>
    </location>
</feature>
<sequence length="229" mass="24912">MLKGALSKQARLAAASCRPYSSSLKGCRPVSKSNIHRASSSLATTPSLSDTNSSPADTEAKLEVGQSSGTSQSSEAIASSGRAARQRGSVDNSSVIQKDVKKADKRSNTLIVEGQTDLPPEEIAEQLQRQFSAFGEVLSLDVEFETQQPTTAAVNYFKKNPLIVGLSEMALQYSPWIKRLKPSRGLYFKPMPATRAELHKALNKYWPYINNVIAGTREEFITAGTMLTK</sequence>
<gene>
    <name evidence="2" type="ORF">GLOTRDRAFT_119630</name>
</gene>
<evidence type="ECO:0000256" key="1">
    <source>
        <dbReference type="SAM" id="MobiDB-lite"/>
    </source>
</evidence>
<dbReference type="Proteomes" id="UP000030669">
    <property type="component" value="Unassembled WGS sequence"/>
</dbReference>